<evidence type="ECO:0000313" key="2">
    <source>
        <dbReference type="EMBL" id="UOD29270.1"/>
    </source>
</evidence>
<gene>
    <name evidence="2" type="ORF">INH39_28295</name>
</gene>
<reference evidence="2 3" key="1">
    <citation type="submission" date="2020-10" db="EMBL/GenBank/DDBJ databases">
        <title>Genome analysis of Massilia species.</title>
        <authorList>
            <person name="Jung D.-H."/>
        </authorList>
    </citation>
    <scope>NUCLEOTIDE SEQUENCE [LARGE SCALE GENOMIC DNA]</scope>
    <source>
        <strain evidence="3">sipir</strain>
    </source>
</reference>
<proteinExistence type="predicted"/>
<keyword evidence="1" id="KW-0472">Membrane</keyword>
<feature type="transmembrane region" description="Helical" evidence="1">
    <location>
        <begin position="59"/>
        <end position="78"/>
    </location>
</feature>
<feature type="transmembrane region" description="Helical" evidence="1">
    <location>
        <begin position="7"/>
        <end position="26"/>
    </location>
</feature>
<keyword evidence="3" id="KW-1185">Reference proteome</keyword>
<keyword evidence="1" id="KW-0812">Transmembrane</keyword>
<evidence type="ECO:0000313" key="3">
    <source>
        <dbReference type="Proteomes" id="UP000831532"/>
    </source>
</evidence>
<dbReference type="Proteomes" id="UP000831532">
    <property type="component" value="Chromosome"/>
</dbReference>
<dbReference type="InterPro" id="IPR003844">
    <property type="entry name" value="UPF0060"/>
</dbReference>
<dbReference type="RefSeq" id="WP_243490499.1">
    <property type="nucleotide sequence ID" value="NZ_CP063361.1"/>
</dbReference>
<feature type="transmembrane region" description="Helical" evidence="1">
    <location>
        <begin position="32"/>
        <end position="52"/>
    </location>
</feature>
<sequence>MFQRTFLYAATAISEIVAVVMALRWTTHIAPTPLTLAAATVALALFLFLLRFHPARERAYTVYAGLGLAVVMLFFFIVDHVEPTKAPALIWKSGTAH</sequence>
<dbReference type="EMBL" id="CP063361">
    <property type="protein sequence ID" value="UOD29270.1"/>
    <property type="molecule type" value="Genomic_DNA"/>
</dbReference>
<name>A0ABY4A3D0_9BURK</name>
<dbReference type="Pfam" id="PF02694">
    <property type="entry name" value="UPF0060"/>
    <property type="match status" value="1"/>
</dbReference>
<evidence type="ECO:0000256" key="1">
    <source>
        <dbReference type="SAM" id="Phobius"/>
    </source>
</evidence>
<accession>A0ABY4A3D0</accession>
<organism evidence="2 3">
    <name type="scientific">Massilia violaceinigra</name>
    <dbReference type="NCBI Taxonomy" id="2045208"/>
    <lineage>
        <taxon>Bacteria</taxon>
        <taxon>Pseudomonadati</taxon>
        <taxon>Pseudomonadota</taxon>
        <taxon>Betaproteobacteria</taxon>
        <taxon>Burkholderiales</taxon>
        <taxon>Oxalobacteraceae</taxon>
        <taxon>Telluria group</taxon>
        <taxon>Massilia</taxon>
    </lineage>
</organism>
<keyword evidence="1" id="KW-1133">Transmembrane helix</keyword>
<protein>
    <submittedName>
        <fullName evidence="2">Uncharacterized protein</fullName>
    </submittedName>
</protein>